<dbReference type="InterPro" id="IPR034139">
    <property type="entry name" value="TOPRIM_OLD"/>
</dbReference>
<evidence type="ECO:0000313" key="2">
    <source>
        <dbReference type="EMBL" id="NKZ23816.1"/>
    </source>
</evidence>
<proteinExistence type="predicted"/>
<name>A0A7X6N109_9LACO</name>
<reference evidence="2 3" key="1">
    <citation type="submission" date="2020-04" db="EMBL/GenBank/DDBJ databases">
        <title>MicrobeNet Type strains.</title>
        <authorList>
            <person name="Nicholson A.C."/>
        </authorList>
    </citation>
    <scope>NUCLEOTIDE SEQUENCE [LARGE SCALE GENOMIC DNA]</scope>
    <source>
        <strain evidence="2 3">CCUG 61472</strain>
    </source>
</reference>
<gene>
    <name evidence="2" type="ORF">HF964_03205</name>
</gene>
<keyword evidence="3" id="KW-1185">Reference proteome</keyword>
<comment type="caution">
    <text evidence="2">The sequence shown here is derived from an EMBL/GenBank/DDBJ whole genome shotgun (WGS) entry which is preliminary data.</text>
</comment>
<dbReference type="RefSeq" id="WP_168721617.1">
    <property type="nucleotide sequence ID" value="NZ_JAAXPN010000002.1"/>
</dbReference>
<sequence>MANFVSVEHANLIKRDNNKSILVNGEQAVEQIAEDLGILTDISTIKDKKIVVLEGKWDQIAIEQQIIPAILNLDELKMWQEKVILLPAGGTNIDNWQKAHTLDQFKIPYYIIIDGDDAGTKYVKNGLSNEFKLNRPTMEFYLPYTYMDMILNKVYFPGKLGIQEYCNEPDLTIEEAGWNADTNGFIFGEKGIELFYNRIYHFLKVEGKKSIKSSKFKEHTWLNIPKNTITIESLQVLRCNESTAYDEWRGIVETILKDTTVSVKSK</sequence>
<accession>A0A7X6N109</accession>
<dbReference type="Proteomes" id="UP000549765">
    <property type="component" value="Unassembled WGS sequence"/>
</dbReference>
<evidence type="ECO:0000259" key="1">
    <source>
        <dbReference type="Pfam" id="PF20469"/>
    </source>
</evidence>
<evidence type="ECO:0000313" key="3">
    <source>
        <dbReference type="Proteomes" id="UP000549765"/>
    </source>
</evidence>
<dbReference type="Pfam" id="PF20469">
    <property type="entry name" value="OLD-like_TOPRIM"/>
    <property type="match status" value="1"/>
</dbReference>
<dbReference type="AlphaFoldDB" id="A0A7X6N109"/>
<dbReference type="EMBL" id="JAAXPN010000002">
    <property type="protein sequence ID" value="NKZ23816.1"/>
    <property type="molecule type" value="Genomic_DNA"/>
</dbReference>
<feature type="domain" description="OLD protein-like TOPRIM" evidence="1">
    <location>
        <begin position="48"/>
        <end position="116"/>
    </location>
</feature>
<organism evidence="2 3">
    <name type="scientific">Periweissella fabalis</name>
    <dbReference type="NCBI Taxonomy" id="1070421"/>
    <lineage>
        <taxon>Bacteria</taxon>
        <taxon>Bacillati</taxon>
        <taxon>Bacillota</taxon>
        <taxon>Bacilli</taxon>
        <taxon>Lactobacillales</taxon>
        <taxon>Lactobacillaceae</taxon>
        <taxon>Periweissella</taxon>
    </lineage>
</organism>
<protein>
    <recommendedName>
        <fullName evidence="1">OLD protein-like TOPRIM domain-containing protein</fullName>
    </recommendedName>
</protein>